<accession>A0A6I4SR50</accession>
<dbReference type="Pfam" id="PF10118">
    <property type="entry name" value="Metal_hydrol"/>
    <property type="match status" value="1"/>
</dbReference>
<protein>
    <submittedName>
        <fullName evidence="1">Metal-dependent hydrolase</fullName>
    </submittedName>
</protein>
<evidence type="ECO:0000313" key="1">
    <source>
        <dbReference type="EMBL" id="MXO58333.1"/>
    </source>
</evidence>
<evidence type="ECO:0000313" key="2">
    <source>
        <dbReference type="Proteomes" id="UP000433652"/>
    </source>
</evidence>
<dbReference type="Proteomes" id="UP000433652">
    <property type="component" value="Unassembled WGS sequence"/>
</dbReference>
<dbReference type="GO" id="GO:0016787">
    <property type="term" value="F:hydrolase activity"/>
    <property type="evidence" value="ECO:0007669"/>
    <property type="project" value="UniProtKB-KW"/>
</dbReference>
<dbReference type="PANTHER" id="PTHR39456:SF1">
    <property type="entry name" value="METAL-DEPENDENT HYDROLASE"/>
    <property type="match status" value="1"/>
</dbReference>
<keyword evidence="1" id="KW-0378">Hydrolase</keyword>
<name>A0A6I4SR50_9SPHN</name>
<dbReference type="PANTHER" id="PTHR39456">
    <property type="entry name" value="METAL-DEPENDENT HYDROLASE"/>
    <property type="match status" value="1"/>
</dbReference>
<organism evidence="1 2">
    <name type="scientific">Croceibacterium salegens</name>
    <dbReference type="NCBI Taxonomy" id="1737568"/>
    <lineage>
        <taxon>Bacteria</taxon>
        <taxon>Pseudomonadati</taxon>
        <taxon>Pseudomonadota</taxon>
        <taxon>Alphaproteobacteria</taxon>
        <taxon>Sphingomonadales</taxon>
        <taxon>Erythrobacteraceae</taxon>
        <taxon>Croceibacterium</taxon>
    </lineage>
</organism>
<gene>
    <name evidence="1" type="ORF">GRI89_02080</name>
</gene>
<dbReference type="EMBL" id="WTYM01000023">
    <property type="protein sequence ID" value="MXO58333.1"/>
    <property type="molecule type" value="Genomic_DNA"/>
</dbReference>
<dbReference type="RefSeq" id="WP_328598035.1">
    <property type="nucleotide sequence ID" value="NZ_WTYM01000023.1"/>
</dbReference>
<keyword evidence="2" id="KW-1185">Reference proteome</keyword>
<reference evidence="1 2" key="1">
    <citation type="submission" date="2019-12" db="EMBL/GenBank/DDBJ databases">
        <title>Genomic-based taxomic classification of the family Erythrobacteraceae.</title>
        <authorList>
            <person name="Xu L."/>
        </authorList>
    </citation>
    <scope>NUCLEOTIDE SEQUENCE [LARGE SCALE GENOMIC DNA]</scope>
    <source>
        <strain evidence="1 2">MCCC 1K01500</strain>
    </source>
</reference>
<comment type="caution">
    <text evidence="1">The sequence shown here is derived from an EMBL/GenBank/DDBJ whole genome shotgun (WGS) entry which is preliminary data.</text>
</comment>
<sequence>MRDKKFCRENSPERWWHSNDPIATAWYNSVSSSLPRGEQFFVEIVQGYRGQLPEKLEAEARAFVRQEMNHAREHNLFNRQAGQYGYDVDSIGVGIEQMLSLARGQPVEISLAVSIALEHFAASISHKLLTDPRYLEGANPDAAELWKWHAIEELEHKGLVFDVWLWATRDWSNWKRYSTRAMVAARITRKFFRNRVRDALGLLAQDGITGWNARWRLYKFLWLSPGMMARMLFHWAAILMPGFHPWNRDHRTLIQRYDSPYEAAAMPG</sequence>
<proteinExistence type="predicted"/>
<dbReference type="AlphaFoldDB" id="A0A6I4SR50"/>
<dbReference type="InterPro" id="IPR016516">
    <property type="entry name" value="UCP07580"/>
</dbReference>